<protein>
    <submittedName>
        <fullName evidence="1">Uncharacterized protein</fullName>
    </submittedName>
</protein>
<reference evidence="1" key="1">
    <citation type="journal article" date="2023" name="Insect Mol. Biol.">
        <title>Genome sequencing provides insights into the evolution of gene families encoding plant cell wall-degrading enzymes in longhorned beetles.</title>
        <authorList>
            <person name="Shin N.R."/>
            <person name="Okamura Y."/>
            <person name="Kirsch R."/>
            <person name="Pauchet Y."/>
        </authorList>
    </citation>
    <scope>NUCLEOTIDE SEQUENCE</scope>
    <source>
        <strain evidence="1">RBIC_L_NR</strain>
    </source>
</reference>
<dbReference type="AlphaFoldDB" id="A0AAV8Y4K1"/>
<proteinExistence type="predicted"/>
<comment type="caution">
    <text evidence="1">The sequence shown here is derived from an EMBL/GenBank/DDBJ whole genome shotgun (WGS) entry which is preliminary data.</text>
</comment>
<keyword evidence="2" id="KW-1185">Reference proteome</keyword>
<evidence type="ECO:0000313" key="1">
    <source>
        <dbReference type="EMBL" id="KAJ8945462.1"/>
    </source>
</evidence>
<organism evidence="1 2">
    <name type="scientific">Rhamnusium bicolor</name>
    <dbReference type="NCBI Taxonomy" id="1586634"/>
    <lineage>
        <taxon>Eukaryota</taxon>
        <taxon>Metazoa</taxon>
        <taxon>Ecdysozoa</taxon>
        <taxon>Arthropoda</taxon>
        <taxon>Hexapoda</taxon>
        <taxon>Insecta</taxon>
        <taxon>Pterygota</taxon>
        <taxon>Neoptera</taxon>
        <taxon>Endopterygota</taxon>
        <taxon>Coleoptera</taxon>
        <taxon>Polyphaga</taxon>
        <taxon>Cucujiformia</taxon>
        <taxon>Chrysomeloidea</taxon>
        <taxon>Cerambycidae</taxon>
        <taxon>Lepturinae</taxon>
        <taxon>Rhagiini</taxon>
        <taxon>Rhamnusium</taxon>
    </lineage>
</organism>
<dbReference type="EMBL" id="JANEYF010002509">
    <property type="protein sequence ID" value="KAJ8945462.1"/>
    <property type="molecule type" value="Genomic_DNA"/>
</dbReference>
<gene>
    <name evidence="1" type="ORF">NQ314_009214</name>
</gene>
<evidence type="ECO:0000313" key="2">
    <source>
        <dbReference type="Proteomes" id="UP001162156"/>
    </source>
</evidence>
<name>A0AAV8Y4K1_9CUCU</name>
<accession>A0AAV8Y4K1</accession>
<sequence length="91" mass="10799">MLYRDENLNTDVLPQIINNKPKAKNDVLDIEPLSMNFITVIDNENEYKLPYLNLNKEQITINTEKGIEKLEICHINVKETQENSRDYTKRY</sequence>
<dbReference type="Proteomes" id="UP001162156">
    <property type="component" value="Unassembled WGS sequence"/>
</dbReference>